<dbReference type="InterPro" id="IPR009057">
    <property type="entry name" value="Homeodomain-like_sf"/>
</dbReference>
<gene>
    <name evidence="7" type="ORF">SAMN05421819_0452</name>
</gene>
<dbReference type="Gene3D" id="3.40.50.300">
    <property type="entry name" value="P-loop containing nucleotide triphosphate hydrolases"/>
    <property type="match status" value="1"/>
</dbReference>
<dbReference type="PANTHER" id="PTHR32071">
    <property type="entry name" value="TRANSCRIPTIONAL REGULATORY PROTEIN"/>
    <property type="match status" value="1"/>
</dbReference>
<dbReference type="FunFam" id="3.40.50.300:FF:000006">
    <property type="entry name" value="DNA-binding transcriptional regulator NtrC"/>
    <property type="match status" value="1"/>
</dbReference>
<keyword evidence="2" id="KW-0067">ATP-binding</keyword>
<evidence type="ECO:0000256" key="5">
    <source>
        <dbReference type="ARBA" id="ARBA00023163"/>
    </source>
</evidence>
<keyword evidence="5" id="KW-0804">Transcription</keyword>
<keyword evidence="3" id="KW-0805">Transcription regulation</keyword>
<evidence type="ECO:0000313" key="7">
    <source>
        <dbReference type="EMBL" id="SEF57122.1"/>
    </source>
</evidence>
<dbReference type="GO" id="GO:0006355">
    <property type="term" value="P:regulation of DNA-templated transcription"/>
    <property type="evidence" value="ECO:0007669"/>
    <property type="project" value="InterPro"/>
</dbReference>
<dbReference type="InterPro" id="IPR025944">
    <property type="entry name" value="Sigma_54_int_dom_CS"/>
</dbReference>
<dbReference type="CDD" id="cd00009">
    <property type="entry name" value="AAA"/>
    <property type="match status" value="1"/>
</dbReference>
<dbReference type="PROSITE" id="PS00676">
    <property type="entry name" value="SIGMA54_INTERACT_2"/>
    <property type="match status" value="1"/>
</dbReference>
<feature type="domain" description="Sigma-54 factor interaction" evidence="6">
    <location>
        <begin position="20"/>
        <end position="249"/>
    </location>
</feature>
<dbReference type="InterPro" id="IPR002078">
    <property type="entry name" value="Sigma_54_int"/>
</dbReference>
<dbReference type="PROSITE" id="PS50045">
    <property type="entry name" value="SIGMA54_INTERACT_4"/>
    <property type="match status" value="1"/>
</dbReference>
<dbReference type="InterPro" id="IPR027417">
    <property type="entry name" value="P-loop_NTPase"/>
</dbReference>
<dbReference type="Pfam" id="PF25601">
    <property type="entry name" value="AAA_lid_14"/>
    <property type="match status" value="1"/>
</dbReference>
<evidence type="ECO:0000256" key="4">
    <source>
        <dbReference type="ARBA" id="ARBA00023125"/>
    </source>
</evidence>
<organism evidence="7 8">
    <name type="scientific">Bryocella elongata</name>
    <dbReference type="NCBI Taxonomy" id="863522"/>
    <lineage>
        <taxon>Bacteria</taxon>
        <taxon>Pseudomonadati</taxon>
        <taxon>Acidobacteriota</taxon>
        <taxon>Terriglobia</taxon>
        <taxon>Terriglobales</taxon>
        <taxon>Acidobacteriaceae</taxon>
        <taxon>Bryocella</taxon>
    </lineage>
</organism>
<dbReference type="GO" id="GO:0005524">
    <property type="term" value="F:ATP binding"/>
    <property type="evidence" value="ECO:0007669"/>
    <property type="project" value="UniProtKB-KW"/>
</dbReference>
<evidence type="ECO:0000259" key="6">
    <source>
        <dbReference type="PROSITE" id="PS50045"/>
    </source>
</evidence>
<evidence type="ECO:0000313" key="8">
    <source>
        <dbReference type="Proteomes" id="UP000236728"/>
    </source>
</evidence>
<dbReference type="SUPFAM" id="SSF46689">
    <property type="entry name" value="Homeodomain-like"/>
    <property type="match status" value="1"/>
</dbReference>
<keyword evidence="7" id="KW-0456">Lyase</keyword>
<evidence type="ECO:0000256" key="2">
    <source>
        <dbReference type="ARBA" id="ARBA00022840"/>
    </source>
</evidence>
<evidence type="ECO:0000256" key="3">
    <source>
        <dbReference type="ARBA" id="ARBA00023015"/>
    </source>
</evidence>
<name>A0A1H5T2K9_9BACT</name>
<dbReference type="InterPro" id="IPR058031">
    <property type="entry name" value="AAA_lid_NorR"/>
</dbReference>
<proteinExistence type="predicted"/>
<sequence length="351" mass="38760">MRHPRIVTPHTSRGKDMSIPIGSSPRFQEVLADVRAAAPTECSVLLHGETGTGKEVIARAIHAASTRSRGPYVALNCAAVPATLFESELFGHERGAFTGAVQQTTGRILAADGGSLFLDEIGDMPLDIQPKLLRALQEKCFERLGSPRSIRTNTRVIAATNRDLAAMVEKGLFRADLFYRLNVFPISLPPLRERREDIQELSLHFLRECARAQGKTTLRLPDPLLHALRQYHWPGNIRELQNFIERAVIVSQGDVLTPRESDMRKLAQKSQTAESGTLDDMEKQYILRILHETGWLVGGRRGAAAKLGIPRTTLISKMHRFGIARNAIGFRSHLPVDPLPGAVAATVIPVQ</sequence>
<dbReference type="InterPro" id="IPR003593">
    <property type="entry name" value="AAA+_ATPase"/>
</dbReference>
<protein>
    <submittedName>
        <fullName evidence="7">Formate hydrogenlyase transcriptional activator</fullName>
    </submittedName>
</protein>
<dbReference type="GO" id="GO:0016829">
    <property type="term" value="F:lyase activity"/>
    <property type="evidence" value="ECO:0007669"/>
    <property type="project" value="UniProtKB-KW"/>
</dbReference>
<keyword evidence="8" id="KW-1185">Reference proteome</keyword>
<dbReference type="EMBL" id="FNVA01000001">
    <property type="protein sequence ID" value="SEF57122.1"/>
    <property type="molecule type" value="Genomic_DNA"/>
</dbReference>
<keyword evidence="4" id="KW-0238">DNA-binding</keyword>
<dbReference type="PROSITE" id="PS00675">
    <property type="entry name" value="SIGMA54_INTERACT_1"/>
    <property type="match status" value="1"/>
</dbReference>
<dbReference type="AlphaFoldDB" id="A0A1H5T2K9"/>
<dbReference type="SMART" id="SM00382">
    <property type="entry name" value="AAA"/>
    <property type="match status" value="1"/>
</dbReference>
<dbReference type="Pfam" id="PF02954">
    <property type="entry name" value="HTH_8"/>
    <property type="match status" value="1"/>
</dbReference>
<dbReference type="Pfam" id="PF00158">
    <property type="entry name" value="Sigma54_activat"/>
    <property type="match status" value="1"/>
</dbReference>
<keyword evidence="1" id="KW-0547">Nucleotide-binding</keyword>
<accession>A0A1H5T2K9</accession>
<evidence type="ECO:0000256" key="1">
    <source>
        <dbReference type="ARBA" id="ARBA00022741"/>
    </source>
</evidence>
<dbReference type="InterPro" id="IPR025662">
    <property type="entry name" value="Sigma_54_int_dom_ATP-bd_1"/>
</dbReference>
<dbReference type="InterPro" id="IPR025943">
    <property type="entry name" value="Sigma_54_int_dom_ATP-bd_2"/>
</dbReference>
<dbReference type="SUPFAM" id="SSF52540">
    <property type="entry name" value="P-loop containing nucleoside triphosphate hydrolases"/>
    <property type="match status" value="1"/>
</dbReference>
<dbReference type="GO" id="GO:0043565">
    <property type="term" value="F:sequence-specific DNA binding"/>
    <property type="evidence" value="ECO:0007669"/>
    <property type="project" value="InterPro"/>
</dbReference>
<reference evidence="7 8" key="1">
    <citation type="submission" date="2016-10" db="EMBL/GenBank/DDBJ databases">
        <authorList>
            <person name="de Groot N.N."/>
        </authorList>
    </citation>
    <scope>NUCLEOTIDE SEQUENCE [LARGE SCALE GENOMIC DNA]</scope>
    <source>
        <strain evidence="7 8">DSM 22489</strain>
    </source>
</reference>
<dbReference type="Proteomes" id="UP000236728">
    <property type="component" value="Unassembled WGS sequence"/>
</dbReference>
<dbReference type="InterPro" id="IPR002197">
    <property type="entry name" value="HTH_Fis"/>
</dbReference>
<dbReference type="PANTHER" id="PTHR32071:SF57">
    <property type="entry name" value="C4-DICARBOXYLATE TRANSPORT TRANSCRIPTIONAL REGULATORY PROTEIN DCTD"/>
    <property type="match status" value="1"/>
</dbReference>
<dbReference type="Gene3D" id="1.10.8.60">
    <property type="match status" value="1"/>
</dbReference>
<dbReference type="Gene3D" id="1.10.10.60">
    <property type="entry name" value="Homeodomain-like"/>
    <property type="match status" value="1"/>
</dbReference>
<dbReference type="PROSITE" id="PS00688">
    <property type="entry name" value="SIGMA54_INTERACT_3"/>
    <property type="match status" value="1"/>
</dbReference>